<proteinExistence type="predicted"/>
<dbReference type="Proteomes" id="UP001597546">
    <property type="component" value="Unassembled WGS sequence"/>
</dbReference>
<protein>
    <submittedName>
        <fullName evidence="2">Uncharacterized protein</fullName>
    </submittedName>
</protein>
<feature type="region of interest" description="Disordered" evidence="1">
    <location>
        <begin position="62"/>
        <end position="85"/>
    </location>
</feature>
<keyword evidence="3" id="KW-1185">Reference proteome</keyword>
<accession>A0ABW5TUY9</accession>
<evidence type="ECO:0000313" key="3">
    <source>
        <dbReference type="Proteomes" id="UP001597546"/>
    </source>
</evidence>
<dbReference type="EMBL" id="JBHULV010000045">
    <property type="protein sequence ID" value="MFD2732555.1"/>
    <property type="molecule type" value="Genomic_DNA"/>
</dbReference>
<dbReference type="RefSeq" id="WP_379100964.1">
    <property type="nucleotide sequence ID" value="NZ_JBHULV010000045.1"/>
</dbReference>
<feature type="compositionally biased region" description="Polar residues" evidence="1">
    <location>
        <begin position="71"/>
        <end position="85"/>
    </location>
</feature>
<feature type="non-terminal residue" evidence="2">
    <location>
        <position position="1"/>
    </location>
</feature>
<evidence type="ECO:0000313" key="2">
    <source>
        <dbReference type="EMBL" id="MFD2732555.1"/>
    </source>
</evidence>
<gene>
    <name evidence="2" type="ORF">ACFSSE_12675</name>
</gene>
<name>A0ABW5TUY9_9SPHI</name>
<reference evidence="3" key="1">
    <citation type="journal article" date="2019" name="Int. J. Syst. Evol. Microbiol.">
        <title>The Global Catalogue of Microorganisms (GCM) 10K type strain sequencing project: providing services to taxonomists for standard genome sequencing and annotation.</title>
        <authorList>
            <consortium name="The Broad Institute Genomics Platform"/>
            <consortium name="The Broad Institute Genome Sequencing Center for Infectious Disease"/>
            <person name="Wu L."/>
            <person name="Ma J."/>
        </authorList>
    </citation>
    <scope>NUCLEOTIDE SEQUENCE [LARGE SCALE GENOMIC DNA]</scope>
    <source>
        <strain evidence="3">KCTC 42456</strain>
    </source>
</reference>
<sequence>FRNSKLELYRPFLYIICSDSYDFKYLIVKNIYSISQPHRLSCPHAGQWQILFFRKKVSKKLSPAPDAMSGSALTISSIPHQPRAN</sequence>
<comment type="caution">
    <text evidence="2">The sequence shown here is derived from an EMBL/GenBank/DDBJ whole genome shotgun (WGS) entry which is preliminary data.</text>
</comment>
<organism evidence="2 3">
    <name type="scientific">Pedobacter alpinus</name>
    <dbReference type="NCBI Taxonomy" id="1590643"/>
    <lineage>
        <taxon>Bacteria</taxon>
        <taxon>Pseudomonadati</taxon>
        <taxon>Bacteroidota</taxon>
        <taxon>Sphingobacteriia</taxon>
        <taxon>Sphingobacteriales</taxon>
        <taxon>Sphingobacteriaceae</taxon>
        <taxon>Pedobacter</taxon>
    </lineage>
</organism>
<evidence type="ECO:0000256" key="1">
    <source>
        <dbReference type="SAM" id="MobiDB-lite"/>
    </source>
</evidence>